<proteinExistence type="predicted"/>
<feature type="transmembrane region" description="Helical" evidence="1">
    <location>
        <begin position="6"/>
        <end position="27"/>
    </location>
</feature>
<evidence type="ECO:0000259" key="2">
    <source>
        <dbReference type="Pfam" id="PF10020"/>
    </source>
</evidence>
<keyword evidence="1" id="KW-0812">Transmembrane</keyword>
<comment type="caution">
    <text evidence="4">The sequence shown here is derived from an EMBL/GenBank/DDBJ whole genome shotgun (WGS) entry which is preliminary data.</text>
</comment>
<keyword evidence="1" id="KW-1133">Transmembrane helix</keyword>
<dbReference type="InterPro" id="IPR054286">
    <property type="entry name" value="DUF7021"/>
</dbReference>
<keyword evidence="1" id="KW-0472">Membrane</keyword>
<evidence type="ECO:0000313" key="4">
    <source>
        <dbReference type="EMBL" id="EXM40106.1"/>
    </source>
</evidence>
<dbReference type="Pfam" id="PF22886">
    <property type="entry name" value="DUF7021"/>
    <property type="match status" value="1"/>
</dbReference>
<feature type="domain" description="DUF2262" evidence="2">
    <location>
        <begin position="285"/>
        <end position="411"/>
    </location>
</feature>
<gene>
    <name evidence="4" type="ORF">RASY3_05765</name>
</gene>
<name>A0A011VXW3_RUMAL</name>
<dbReference type="EMBL" id="JEOB01000002">
    <property type="protein sequence ID" value="EXM40106.1"/>
    <property type="molecule type" value="Genomic_DNA"/>
</dbReference>
<evidence type="ECO:0000313" key="5">
    <source>
        <dbReference type="Proteomes" id="UP000021369"/>
    </source>
</evidence>
<reference evidence="4 5" key="1">
    <citation type="submission" date="2013-06" db="EMBL/GenBank/DDBJ databases">
        <title>Rumen cellulosomics: divergent fiber-degrading strategies revealed by comparative genome-wide analysis of six Ruminococcal strains.</title>
        <authorList>
            <person name="Dassa B."/>
            <person name="Borovok I."/>
            <person name="Lamed R."/>
            <person name="Flint H."/>
            <person name="Yeoman C.J."/>
            <person name="White B."/>
            <person name="Bayer E.A."/>
        </authorList>
    </citation>
    <scope>NUCLEOTIDE SEQUENCE [LARGE SCALE GENOMIC DNA]</scope>
    <source>
        <strain evidence="4 5">SY3</strain>
    </source>
</reference>
<keyword evidence="5" id="KW-1185">Reference proteome</keyword>
<feature type="transmembrane region" description="Helical" evidence="1">
    <location>
        <begin position="87"/>
        <end position="108"/>
    </location>
</feature>
<feature type="domain" description="DUF7021" evidence="3">
    <location>
        <begin position="155"/>
        <end position="277"/>
    </location>
</feature>
<protein>
    <submittedName>
        <fullName evidence="4">Uncharacterized protein</fullName>
    </submittedName>
</protein>
<dbReference type="Proteomes" id="UP000021369">
    <property type="component" value="Unassembled WGS sequence"/>
</dbReference>
<accession>A0A011VXW3</accession>
<dbReference type="Pfam" id="PF10020">
    <property type="entry name" value="DUF2262"/>
    <property type="match status" value="1"/>
</dbReference>
<organism evidence="4 5">
    <name type="scientific">Ruminococcus albus SY3</name>
    <dbReference type="NCBI Taxonomy" id="1341156"/>
    <lineage>
        <taxon>Bacteria</taxon>
        <taxon>Bacillati</taxon>
        <taxon>Bacillota</taxon>
        <taxon>Clostridia</taxon>
        <taxon>Eubacteriales</taxon>
        <taxon>Oscillospiraceae</taxon>
        <taxon>Ruminococcus</taxon>
    </lineage>
</organism>
<dbReference type="InterPro" id="IPR019260">
    <property type="entry name" value="DUF2262"/>
</dbReference>
<dbReference type="OrthoDB" id="1151029at2"/>
<evidence type="ECO:0000256" key="1">
    <source>
        <dbReference type="SAM" id="Phobius"/>
    </source>
</evidence>
<dbReference type="RefSeq" id="WP_037285994.1">
    <property type="nucleotide sequence ID" value="NZ_JEOB01000002.1"/>
</dbReference>
<dbReference type="AlphaFoldDB" id="A0A011VXW3"/>
<dbReference type="PATRIC" id="fig|1341156.4.peg.1571"/>
<evidence type="ECO:0000259" key="3">
    <source>
        <dbReference type="Pfam" id="PF22886"/>
    </source>
</evidence>
<sequence>MDIFLFGLLVLLLSCVITFTGVIDFFLIKDFIKESRPEALLFALLVFATGHILSGLVYAALRRSQGERDFKGNFLTYLMIIRYFPRALLYIVWYGGGLFLLILTFYCLKESGRELGVYFAVTVLWAVLTYFGHKALRKIVLGNIDPDSIEWPNSYYEKDIRTIVAAVEKCDTNGTFSVNRKKGVAYCANVLCTAFYDEENGELMPAHGYLHWFVRNQTYDNCGKIKGFTENGLYRVRVREKKKKNTDGTEEHQGFWLEKIVDKKVQCPELQAYVDEYNKPIIVKDDFFGELKYDRTEERFKGEMKLGEDSIGVYIYAENEPEKWEAIIKNAAEHVGDISELDEKCRRYAAQNIDEVFDEDSNELSEQAIYDDLSPVCLDIYDETEIIAVYGSDNLFGSPEIRVSYDKEKGSYDWEMEC</sequence>
<feature type="transmembrane region" description="Helical" evidence="1">
    <location>
        <begin position="115"/>
        <end position="133"/>
    </location>
</feature>
<feature type="transmembrane region" description="Helical" evidence="1">
    <location>
        <begin position="39"/>
        <end position="61"/>
    </location>
</feature>